<protein>
    <submittedName>
        <fullName evidence="1">RNA polymerase subunit sigma</fullName>
    </submittedName>
</protein>
<proteinExistence type="predicted"/>
<dbReference type="EMBL" id="NDYR01000004">
    <property type="protein sequence ID" value="OUT19715.1"/>
    <property type="molecule type" value="Genomic_DNA"/>
</dbReference>
<evidence type="ECO:0000313" key="2">
    <source>
        <dbReference type="Proteomes" id="UP000196534"/>
    </source>
</evidence>
<comment type="caution">
    <text evidence="1">The sequence shown here is derived from an EMBL/GenBank/DDBJ whole genome shotgun (WGS) entry which is preliminary data.</text>
</comment>
<organism evidence="1 2">
    <name type="scientific">Campylobacter concisus</name>
    <dbReference type="NCBI Taxonomy" id="199"/>
    <lineage>
        <taxon>Bacteria</taxon>
        <taxon>Pseudomonadati</taxon>
        <taxon>Campylobacterota</taxon>
        <taxon>Epsilonproteobacteria</taxon>
        <taxon>Campylobacterales</taxon>
        <taxon>Campylobacteraceae</taxon>
        <taxon>Campylobacter</taxon>
    </lineage>
</organism>
<sequence length="66" mass="7739">MLVLLNNLNPAQNALLFDSYFLLKNNLYFNLYLCYIKTNKISIFKICAKIPNKKTKVNFPINQNLL</sequence>
<gene>
    <name evidence="1" type="ORF">B9N61_01250</name>
</gene>
<reference evidence="1 2" key="1">
    <citation type="submission" date="2017-04" db="EMBL/GenBank/DDBJ databases">
        <title>Complete genome of Campylobacter concisus ATCC 33237T and draft genomes for an additional eight well characterized C. concisus strains.</title>
        <authorList>
            <person name="Cornelius A.J."/>
            <person name="Miller W.G."/>
            <person name="Lastovica A.J."/>
            <person name="On S.L."/>
            <person name="French N.P."/>
            <person name="Vandenberg O."/>
            <person name="Biggs P.J."/>
        </authorList>
    </citation>
    <scope>NUCLEOTIDE SEQUENCE [LARGE SCALE GENOMIC DNA]</scope>
    <source>
        <strain evidence="1 2">Lasto205.94</strain>
    </source>
</reference>
<accession>A0A1Y5NNN8</accession>
<evidence type="ECO:0000313" key="1">
    <source>
        <dbReference type="EMBL" id="OUT19715.1"/>
    </source>
</evidence>
<name>A0A1Y5NNN8_9BACT</name>
<dbReference type="Proteomes" id="UP000196534">
    <property type="component" value="Unassembled WGS sequence"/>
</dbReference>
<dbReference type="AlphaFoldDB" id="A0A1Y5NNN8"/>